<reference evidence="3" key="1">
    <citation type="submission" date="2014-11" db="EMBL/GenBank/DDBJ databases">
        <authorList>
            <person name="Otto D Thomas"/>
            <person name="Naeem Raeece"/>
        </authorList>
    </citation>
    <scope>NUCLEOTIDE SEQUENCE</scope>
</reference>
<keyword evidence="2" id="KW-0472">Membrane</keyword>
<accession>A0A0G4HIY8</accession>
<evidence type="ECO:0000313" key="3">
    <source>
        <dbReference type="EMBL" id="CEM43983.1"/>
    </source>
</evidence>
<evidence type="ECO:0000256" key="1">
    <source>
        <dbReference type="SAM" id="MobiDB-lite"/>
    </source>
</evidence>
<gene>
    <name evidence="3" type="ORF">Cvel_27965</name>
</gene>
<organism evidence="3">
    <name type="scientific">Chromera velia CCMP2878</name>
    <dbReference type="NCBI Taxonomy" id="1169474"/>
    <lineage>
        <taxon>Eukaryota</taxon>
        <taxon>Sar</taxon>
        <taxon>Alveolata</taxon>
        <taxon>Colpodellida</taxon>
        <taxon>Chromeraceae</taxon>
        <taxon>Chromera</taxon>
    </lineage>
</organism>
<feature type="compositionally biased region" description="Basic and acidic residues" evidence="1">
    <location>
        <begin position="54"/>
        <end position="65"/>
    </location>
</feature>
<keyword evidence="2" id="KW-1133">Transmembrane helix</keyword>
<keyword evidence="2" id="KW-0812">Transmembrane</keyword>
<protein>
    <submittedName>
        <fullName evidence="3">Uncharacterized protein</fullName>
    </submittedName>
</protein>
<dbReference type="VEuPathDB" id="CryptoDB:Cvel_27965"/>
<dbReference type="AlphaFoldDB" id="A0A0G4HIY8"/>
<name>A0A0G4HIY8_9ALVE</name>
<proteinExistence type="predicted"/>
<sequence>MIMLLSLHALASDLSLYIVTLLAASLLALILFYGRRLASQREELAADLRACRNGQEQREENEPAEQRTFNDPQDDDIDGLNLGFPRPHPESAALEAAEDGDAERQIGENDLSDSDSDLDMEALGAREVLQNIRKKILPRRPPEPSEAVKRQQDGFVEECREYTTMACKDGVESSELLPWLTKLADLFGRIESTLGHDRPASLNATIRCCNVICEGETLSKLHDWKADTMLEPEAQRIIEAVAPIIWAI</sequence>
<feature type="transmembrane region" description="Helical" evidence="2">
    <location>
        <begin position="14"/>
        <end position="34"/>
    </location>
</feature>
<feature type="region of interest" description="Disordered" evidence="1">
    <location>
        <begin position="54"/>
        <end position="117"/>
    </location>
</feature>
<evidence type="ECO:0000256" key="2">
    <source>
        <dbReference type="SAM" id="Phobius"/>
    </source>
</evidence>
<dbReference type="EMBL" id="CDMZ01002810">
    <property type="protein sequence ID" value="CEM43983.1"/>
    <property type="molecule type" value="Genomic_DNA"/>
</dbReference>